<name>A0AAJ7SDS4_9ACAR</name>
<reference evidence="11" key="1">
    <citation type="submission" date="2025-08" db="UniProtKB">
        <authorList>
            <consortium name="RefSeq"/>
        </authorList>
    </citation>
    <scope>IDENTIFICATION</scope>
</reference>
<dbReference type="Gene3D" id="3.40.532.10">
    <property type="entry name" value="Peptidase C12, ubiquitin carboxyl-terminal hydrolase"/>
    <property type="match status" value="2"/>
</dbReference>
<evidence type="ECO:0000256" key="8">
    <source>
        <dbReference type="SAM" id="MobiDB-lite"/>
    </source>
</evidence>
<dbReference type="EC" id="3.4.19.12" evidence="2"/>
<dbReference type="Pfam" id="PF01088">
    <property type="entry name" value="Peptidase_C12"/>
    <property type="match status" value="1"/>
</dbReference>
<evidence type="ECO:0000256" key="3">
    <source>
        <dbReference type="ARBA" id="ARBA00022670"/>
    </source>
</evidence>
<keyword evidence="10" id="KW-1185">Reference proteome</keyword>
<dbReference type="InterPro" id="IPR001578">
    <property type="entry name" value="Peptidase_C12_UCH"/>
</dbReference>
<comment type="similarity">
    <text evidence="7">Belongs to the peptidase C12 family.</text>
</comment>
<feature type="non-terminal residue" evidence="11">
    <location>
        <position position="1"/>
    </location>
</feature>
<accession>A0AAJ7SDS4</accession>
<proteinExistence type="inferred from homology"/>
<sequence>FIDVFGLENELLAKVSRPVGALLLVCPMGGTEPTLVEGNSEVISMKETIGNASECMGLLQAIENFQATYNERSASDYDDCQRKIHACVAREGQTSTPSLEENVDPHSVALVPVDDLVFELGGSKDFPPPRHWSSDEENSLKSSLDSGEG</sequence>
<evidence type="ECO:0000256" key="7">
    <source>
        <dbReference type="PROSITE-ProRule" id="PRU01393"/>
    </source>
</evidence>
<evidence type="ECO:0000313" key="11">
    <source>
        <dbReference type="RefSeq" id="XP_028966817.1"/>
    </source>
</evidence>
<evidence type="ECO:0000313" key="10">
    <source>
        <dbReference type="Proteomes" id="UP000694867"/>
    </source>
</evidence>
<feature type="compositionally biased region" description="Polar residues" evidence="8">
    <location>
        <begin position="140"/>
        <end position="149"/>
    </location>
</feature>
<dbReference type="GO" id="GO:0004843">
    <property type="term" value="F:cysteine-type deubiquitinase activity"/>
    <property type="evidence" value="ECO:0007669"/>
    <property type="project" value="UniProtKB-EC"/>
</dbReference>
<dbReference type="KEGG" id="goe:114828124"/>
<feature type="domain" description="UCH catalytic" evidence="9">
    <location>
        <begin position="1"/>
        <end position="149"/>
    </location>
</feature>
<comment type="caution">
    <text evidence="7">Lacks conserved residue(s) required for the propagation of feature annotation.</text>
</comment>
<keyword evidence="5" id="KW-0378">Hydrolase</keyword>
<evidence type="ECO:0000256" key="2">
    <source>
        <dbReference type="ARBA" id="ARBA00012759"/>
    </source>
</evidence>
<dbReference type="InterPro" id="IPR038765">
    <property type="entry name" value="Papain-like_cys_pep_sf"/>
</dbReference>
<dbReference type="SUPFAM" id="SSF54001">
    <property type="entry name" value="Cysteine proteinases"/>
    <property type="match status" value="1"/>
</dbReference>
<protein>
    <recommendedName>
        <fullName evidence="2">ubiquitinyl hydrolase 1</fullName>
        <ecNumber evidence="2">3.4.19.12</ecNumber>
    </recommendedName>
</protein>
<organism evidence="10 11">
    <name type="scientific">Galendromus occidentalis</name>
    <name type="common">western predatory mite</name>
    <dbReference type="NCBI Taxonomy" id="34638"/>
    <lineage>
        <taxon>Eukaryota</taxon>
        <taxon>Metazoa</taxon>
        <taxon>Ecdysozoa</taxon>
        <taxon>Arthropoda</taxon>
        <taxon>Chelicerata</taxon>
        <taxon>Arachnida</taxon>
        <taxon>Acari</taxon>
        <taxon>Parasitiformes</taxon>
        <taxon>Mesostigmata</taxon>
        <taxon>Gamasina</taxon>
        <taxon>Phytoseioidea</taxon>
        <taxon>Phytoseiidae</taxon>
        <taxon>Typhlodrominae</taxon>
        <taxon>Galendromus</taxon>
    </lineage>
</organism>
<gene>
    <name evidence="11" type="primary">LOC114828124</name>
</gene>
<evidence type="ECO:0000256" key="1">
    <source>
        <dbReference type="ARBA" id="ARBA00000707"/>
    </source>
</evidence>
<keyword evidence="6" id="KW-0788">Thiol protease</keyword>
<dbReference type="RefSeq" id="XP_028966817.1">
    <property type="nucleotide sequence ID" value="XM_029110984.1"/>
</dbReference>
<evidence type="ECO:0000256" key="4">
    <source>
        <dbReference type="ARBA" id="ARBA00022786"/>
    </source>
</evidence>
<evidence type="ECO:0000259" key="9">
    <source>
        <dbReference type="PROSITE" id="PS52048"/>
    </source>
</evidence>
<dbReference type="PROSITE" id="PS52048">
    <property type="entry name" value="UCH_DOMAIN"/>
    <property type="match status" value="1"/>
</dbReference>
<comment type="catalytic activity">
    <reaction evidence="1">
        <text>Thiol-dependent hydrolysis of ester, thioester, amide, peptide and isopeptide bonds formed by the C-terminal Gly of ubiquitin (a 76-residue protein attached to proteins as an intracellular targeting signal).</text>
        <dbReference type="EC" id="3.4.19.12"/>
    </reaction>
</comment>
<evidence type="ECO:0000256" key="5">
    <source>
        <dbReference type="ARBA" id="ARBA00022801"/>
    </source>
</evidence>
<keyword evidence="4" id="KW-0833">Ubl conjugation pathway</keyword>
<dbReference type="Proteomes" id="UP000694867">
    <property type="component" value="Unplaced"/>
</dbReference>
<keyword evidence="3" id="KW-0645">Protease</keyword>
<feature type="region of interest" description="Disordered" evidence="8">
    <location>
        <begin position="121"/>
        <end position="149"/>
    </location>
</feature>
<dbReference type="AlphaFoldDB" id="A0AAJ7SDS4"/>
<evidence type="ECO:0000256" key="6">
    <source>
        <dbReference type="ARBA" id="ARBA00022807"/>
    </source>
</evidence>
<dbReference type="InterPro" id="IPR036959">
    <property type="entry name" value="Peptidase_C12_UCH_sf"/>
</dbReference>
<dbReference type="GeneID" id="114828124"/>
<dbReference type="GO" id="GO:0006511">
    <property type="term" value="P:ubiquitin-dependent protein catabolic process"/>
    <property type="evidence" value="ECO:0007669"/>
    <property type="project" value="InterPro"/>
</dbReference>